<keyword evidence="2" id="KW-1185">Reference proteome</keyword>
<dbReference type="Proteomes" id="UP000095767">
    <property type="component" value="Unassembled WGS sequence"/>
</dbReference>
<comment type="caution">
    <text evidence="1">The sequence shown here is derived from an EMBL/GenBank/DDBJ whole genome shotgun (WGS) entry which is preliminary data.</text>
</comment>
<gene>
    <name evidence="1" type="ORF">BAE44_0018577</name>
</gene>
<protein>
    <submittedName>
        <fullName evidence="1">Uncharacterized protein</fullName>
    </submittedName>
</protein>
<name>A0A1E5V5U4_9POAL</name>
<evidence type="ECO:0000313" key="2">
    <source>
        <dbReference type="Proteomes" id="UP000095767"/>
    </source>
</evidence>
<evidence type="ECO:0000313" key="1">
    <source>
        <dbReference type="EMBL" id="OEL20404.1"/>
    </source>
</evidence>
<sequence length="81" mass="8999">LGGHRTSHIRRSAAMKHRSKKHVVVVHACGTYRLGFSIEQALGGHTEAPPGARRQAHCCMGFLCELCLEGLSFRLRDVFKI</sequence>
<accession>A0A1E5V5U4</accession>
<dbReference type="EMBL" id="LWDX02050794">
    <property type="protein sequence ID" value="OEL20404.1"/>
    <property type="molecule type" value="Genomic_DNA"/>
</dbReference>
<reference evidence="1 2" key="1">
    <citation type="submission" date="2016-09" db="EMBL/GenBank/DDBJ databases">
        <title>The draft genome of Dichanthelium oligosanthes: A C3 panicoid grass species.</title>
        <authorList>
            <person name="Studer A.J."/>
            <person name="Schnable J.C."/>
            <person name="Brutnell T.P."/>
        </authorList>
    </citation>
    <scope>NUCLEOTIDE SEQUENCE [LARGE SCALE GENOMIC DNA]</scope>
    <source>
        <strain evidence="2">cv. Kellogg 1175</strain>
        <tissue evidence="1">Leaf</tissue>
    </source>
</reference>
<organism evidence="1 2">
    <name type="scientific">Dichanthelium oligosanthes</name>
    <dbReference type="NCBI Taxonomy" id="888268"/>
    <lineage>
        <taxon>Eukaryota</taxon>
        <taxon>Viridiplantae</taxon>
        <taxon>Streptophyta</taxon>
        <taxon>Embryophyta</taxon>
        <taxon>Tracheophyta</taxon>
        <taxon>Spermatophyta</taxon>
        <taxon>Magnoliopsida</taxon>
        <taxon>Liliopsida</taxon>
        <taxon>Poales</taxon>
        <taxon>Poaceae</taxon>
        <taxon>PACMAD clade</taxon>
        <taxon>Panicoideae</taxon>
        <taxon>Panicodae</taxon>
        <taxon>Paniceae</taxon>
        <taxon>Dichantheliinae</taxon>
        <taxon>Dichanthelium</taxon>
    </lineage>
</organism>
<proteinExistence type="predicted"/>
<feature type="non-terminal residue" evidence="1">
    <location>
        <position position="1"/>
    </location>
</feature>
<dbReference type="AlphaFoldDB" id="A0A1E5V5U4"/>